<dbReference type="GO" id="GO:0005524">
    <property type="term" value="F:ATP binding"/>
    <property type="evidence" value="ECO:0007669"/>
    <property type="project" value="UniProtKB-KW"/>
</dbReference>
<evidence type="ECO:0000256" key="13">
    <source>
        <dbReference type="ARBA" id="ARBA00023136"/>
    </source>
</evidence>
<comment type="similarity">
    <text evidence="4">Belongs to the disease resistance NB-LRR family.</text>
</comment>
<evidence type="ECO:0000256" key="1">
    <source>
        <dbReference type="ARBA" id="ARBA00002074"/>
    </source>
</evidence>
<accession>A0A2G2YDN1</accession>
<evidence type="ECO:0000256" key="5">
    <source>
        <dbReference type="ARBA" id="ARBA00022490"/>
    </source>
</evidence>
<dbReference type="GO" id="GO:0009626">
    <property type="term" value="P:plant-type hypersensitive response"/>
    <property type="evidence" value="ECO:0007669"/>
    <property type="project" value="UniProtKB-KW"/>
</dbReference>
<name>A0A2G2YDN1_CAPAN</name>
<dbReference type="InterPro" id="IPR002182">
    <property type="entry name" value="NB-ARC"/>
</dbReference>
<keyword evidence="9" id="KW-0547">Nucleotide-binding</keyword>
<evidence type="ECO:0000256" key="2">
    <source>
        <dbReference type="ARBA" id="ARBA00004170"/>
    </source>
</evidence>
<dbReference type="FunFam" id="1.10.10.10:FF:000322">
    <property type="entry name" value="Probable disease resistance protein At1g63360"/>
    <property type="match status" value="1"/>
</dbReference>
<dbReference type="Pfam" id="PF23559">
    <property type="entry name" value="WHD_DRP"/>
    <property type="match status" value="1"/>
</dbReference>
<keyword evidence="7" id="KW-0381">Hypersensitive response</keyword>
<evidence type="ECO:0000256" key="7">
    <source>
        <dbReference type="ARBA" id="ARBA00022667"/>
    </source>
</evidence>
<evidence type="ECO:0000256" key="9">
    <source>
        <dbReference type="ARBA" id="ARBA00022741"/>
    </source>
</evidence>
<feature type="domain" description="Disease resistance R13L4/SHOC-2-like LRR" evidence="16">
    <location>
        <begin position="397"/>
        <end position="672"/>
    </location>
</feature>
<keyword evidence="6" id="KW-0433">Leucine-rich repeat</keyword>
<dbReference type="SUPFAM" id="SSF52058">
    <property type="entry name" value="L domain-like"/>
    <property type="match status" value="1"/>
</dbReference>
<dbReference type="Gene3D" id="1.10.10.10">
    <property type="entry name" value="Winged helix-like DNA-binding domain superfamily/Winged helix DNA-binding domain"/>
    <property type="match status" value="1"/>
</dbReference>
<dbReference type="Proteomes" id="UP000222542">
    <property type="component" value="Unassembled WGS sequence"/>
</dbReference>
<dbReference type="InterPro" id="IPR027417">
    <property type="entry name" value="P-loop_NTPase"/>
</dbReference>
<dbReference type="InterPro" id="IPR032675">
    <property type="entry name" value="LRR_dom_sf"/>
</dbReference>
<keyword evidence="10" id="KW-0611">Plant defense</keyword>
<dbReference type="GO" id="GO:0043531">
    <property type="term" value="F:ADP binding"/>
    <property type="evidence" value="ECO:0007669"/>
    <property type="project" value="InterPro"/>
</dbReference>
<dbReference type="GO" id="GO:0005737">
    <property type="term" value="C:cytoplasm"/>
    <property type="evidence" value="ECO:0007669"/>
    <property type="project" value="UniProtKB-SubCell"/>
</dbReference>
<dbReference type="OMA" id="FCKERSK"/>
<evidence type="ECO:0000259" key="15">
    <source>
        <dbReference type="Pfam" id="PF23559"/>
    </source>
</evidence>
<evidence type="ECO:0000256" key="6">
    <source>
        <dbReference type="ARBA" id="ARBA00022614"/>
    </source>
</evidence>
<dbReference type="PANTHER" id="PTHR23155:SF1152">
    <property type="entry name" value="AAA+ ATPASE DOMAIN-CONTAINING PROTEIN"/>
    <property type="match status" value="1"/>
</dbReference>
<evidence type="ECO:0000256" key="3">
    <source>
        <dbReference type="ARBA" id="ARBA00004496"/>
    </source>
</evidence>
<protein>
    <submittedName>
        <fullName evidence="17">Late blight resistance protein -like protein R1B-12</fullName>
    </submittedName>
</protein>
<evidence type="ECO:0000256" key="8">
    <source>
        <dbReference type="ARBA" id="ARBA00022737"/>
    </source>
</evidence>
<comment type="subcellular location">
    <subcellularLocation>
        <location evidence="3">Cytoplasm</location>
    </subcellularLocation>
    <subcellularLocation>
        <location evidence="2">Membrane</location>
        <topology evidence="2">Peripheral membrane protein</topology>
    </subcellularLocation>
</comment>
<sequence>MNEEIVGFKDVIGKLRNQLIKGTKKRDAIAIVGMPGLGKTTLANRLYCDRLVVSHFEIRAQCCVSQVSCKDLLLAILRDVTGEDSKFRANSTAELADKLRKALYFGRYLILVDDVWETSVWDDLVGCFHDANEGSKIILTTRNHDVVNYARYKSEPHLLRMFSDDESWKLLRKKVFGEESCSTDLMEIGQQIAKKCGQLPLSVALVAGILEKMERKEGCWKQVANNLGPHIHRDSRAIIEHSYLNLPYHLRSCFLYFGAFLEDSEINVSELTRLWISEGFIKSCESKSLQDKAVGYLDNLIRRNLVTVATRSSGGKVNACHVHDLLHDFCKERSKEENLLLLTRWDKNDSTDAYSQGQPAHRLSISDENSGHNRELSLSWSIVGSIILHNQCLSNFQVYDILHSFKFLKVLDLKSTTTRSYPIELVYLRYFAAATKKSIPSSIANLWNLDTLILENRHGGWSLPVILWKMVKLRHLNTREGFVTENAEELQENTSPETLSIAQFFSVKDVKLVLEKTPNLRKLSCELKSVDNFKDHELTLPPRLETLNIHGPLVISGKASPFCISTPNLKNLKITTFHLVPCHLSNIGLLQNLQVLKLYCITFDNEEWEVCEGEFPQLRFLKLNLCDIVSEWIVSDDAFPNLECLFLRFCKNLQEIPSCFQDMSSLTSIEVDHCNKSVAKSARDIWKIQVEDYQNSGLQVLINGRGYVNSDSDDDDEQEKVYIWIGCSYDSRAHFEPGRALLGWSASCNPLGSLYVALRVFCFYQLYLCGSRTWLKQNYRSGLIVNEAFQVAATIEKLPPLWKDFKNYLKHKQKEMRVEDLIVRLRIEEDNKAAERGSKESSIMNRANIVEDCPNNSKKRKKAGQ</sequence>
<feature type="domain" description="Disease resistance protein winged helix" evidence="15">
    <location>
        <begin position="260"/>
        <end position="329"/>
    </location>
</feature>
<evidence type="ECO:0000259" key="16">
    <source>
        <dbReference type="Pfam" id="PF23598"/>
    </source>
</evidence>
<keyword evidence="12" id="KW-0175">Coiled coil</keyword>
<evidence type="ECO:0000256" key="12">
    <source>
        <dbReference type="ARBA" id="ARBA00023054"/>
    </source>
</evidence>
<dbReference type="Gene3D" id="3.40.50.300">
    <property type="entry name" value="P-loop containing nucleotide triphosphate hydrolases"/>
    <property type="match status" value="1"/>
</dbReference>
<evidence type="ECO:0000313" key="17">
    <source>
        <dbReference type="EMBL" id="PHT67799.1"/>
    </source>
</evidence>
<comment type="function">
    <text evidence="1">Confers resistance to late blight (Phytophthora infestans) races carrying the avirulence gene Avr1. Resistance proteins guard the plant against pathogens that contain an appropriate avirulence protein via an indirect interaction with this avirulence protein. That triggers a defense system including the hypersensitive response, which restricts the pathogen growth.</text>
</comment>
<dbReference type="Gene3D" id="3.80.10.10">
    <property type="entry name" value="Ribonuclease Inhibitor"/>
    <property type="match status" value="1"/>
</dbReference>
<evidence type="ECO:0000256" key="4">
    <source>
        <dbReference type="ARBA" id="ARBA00008894"/>
    </source>
</evidence>
<dbReference type="GO" id="GO:0016020">
    <property type="term" value="C:membrane"/>
    <property type="evidence" value="ECO:0007669"/>
    <property type="project" value="UniProtKB-SubCell"/>
</dbReference>
<reference evidence="17 18" key="1">
    <citation type="journal article" date="2014" name="Nat. Genet.">
        <title>Genome sequence of the hot pepper provides insights into the evolution of pungency in Capsicum species.</title>
        <authorList>
            <person name="Kim S."/>
            <person name="Park M."/>
            <person name="Yeom S.I."/>
            <person name="Kim Y.M."/>
            <person name="Lee J.M."/>
            <person name="Lee H.A."/>
            <person name="Seo E."/>
            <person name="Choi J."/>
            <person name="Cheong K."/>
            <person name="Kim K.T."/>
            <person name="Jung K."/>
            <person name="Lee G.W."/>
            <person name="Oh S.K."/>
            <person name="Bae C."/>
            <person name="Kim S.B."/>
            <person name="Lee H.Y."/>
            <person name="Kim S.Y."/>
            <person name="Kim M.S."/>
            <person name="Kang B.C."/>
            <person name="Jo Y.D."/>
            <person name="Yang H.B."/>
            <person name="Jeong H.J."/>
            <person name="Kang W.H."/>
            <person name="Kwon J.K."/>
            <person name="Shin C."/>
            <person name="Lim J.Y."/>
            <person name="Park J.H."/>
            <person name="Huh J.H."/>
            <person name="Kim J.S."/>
            <person name="Kim B.D."/>
            <person name="Cohen O."/>
            <person name="Paran I."/>
            <person name="Suh M.C."/>
            <person name="Lee S.B."/>
            <person name="Kim Y.K."/>
            <person name="Shin Y."/>
            <person name="Noh S.J."/>
            <person name="Park J."/>
            <person name="Seo Y.S."/>
            <person name="Kwon S.Y."/>
            <person name="Kim H.A."/>
            <person name="Park J.M."/>
            <person name="Kim H.J."/>
            <person name="Choi S.B."/>
            <person name="Bosland P.W."/>
            <person name="Reeves G."/>
            <person name="Jo S.H."/>
            <person name="Lee B.W."/>
            <person name="Cho H.T."/>
            <person name="Choi H.S."/>
            <person name="Lee M.S."/>
            <person name="Yu Y."/>
            <person name="Do Choi Y."/>
            <person name="Park B.S."/>
            <person name="van Deynze A."/>
            <person name="Ashrafi H."/>
            <person name="Hill T."/>
            <person name="Kim W.T."/>
            <person name="Pai H.S."/>
            <person name="Ahn H.K."/>
            <person name="Yeam I."/>
            <person name="Giovannoni J.J."/>
            <person name="Rose J.K."/>
            <person name="Sorensen I."/>
            <person name="Lee S.J."/>
            <person name="Kim R.W."/>
            <person name="Choi I.Y."/>
            <person name="Choi B.S."/>
            <person name="Lim J.S."/>
            <person name="Lee Y.H."/>
            <person name="Choi D."/>
        </authorList>
    </citation>
    <scope>NUCLEOTIDE SEQUENCE [LARGE SCALE GENOMIC DNA]</scope>
    <source>
        <strain evidence="18">cv. CM334</strain>
    </source>
</reference>
<feature type="domain" description="NB-ARC" evidence="14">
    <location>
        <begin position="9"/>
        <end position="180"/>
    </location>
</feature>
<proteinExistence type="inferred from homology"/>
<evidence type="ECO:0000256" key="10">
    <source>
        <dbReference type="ARBA" id="ARBA00022821"/>
    </source>
</evidence>
<dbReference type="EMBL" id="AYRZ02000011">
    <property type="protein sequence ID" value="PHT67799.1"/>
    <property type="molecule type" value="Genomic_DNA"/>
</dbReference>
<dbReference type="InterPro" id="IPR055414">
    <property type="entry name" value="LRR_R13L4/SHOC2-like"/>
</dbReference>
<dbReference type="InterPro" id="IPR044974">
    <property type="entry name" value="Disease_R_plants"/>
</dbReference>
<dbReference type="GO" id="GO:0051607">
    <property type="term" value="P:defense response to virus"/>
    <property type="evidence" value="ECO:0007669"/>
    <property type="project" value="UniProtKB-ARBA"/>
</dbReference>
<reference evidence="17 18" key="2">
    <citation type="journal article" date="2017" name="Genome Biol.">
        <title>New reference genome sequences of hot pepper reveal the massive evolution of plant disease-resistance genes by retroduplication.</title>
        <authorList>
            <person name="Kim S."/>
            <person name="Park J."/>
            <person name="Yeom S.I."/>
            <person name="Kim Y.M."/>
            <person name="Seo E."/>
            <person name="Kim K.T."/>
            <person name="Kim M.S."/>
            <person name="Lee J.M."/>
            <person name="Cheong K."/>
            <person name="Shin H.S."/>
            <person name="Kim S.B."/>
            <person name="Han K."/>
            <person name="Lee J."/>
            <person name="Park M."/>
            <person name="Lee H.A."/>
            <person name="Lee H.Y."/>
            <person name="Lee Y."/>
            <person name="Oh S."/>
            <person name="Lee J.H."/>
            <person name="Choi E."/>
            <person name="Choi E."/>
            <person name="Lee S.E."/>
            <person name="Jeon J."/>
            <person name="Kim H."/>
            <person name="Choi G."/>
            <person name="Song H."/>
            <person name="Lee J."/>
            <person name="Lee S.C."/>
            <person name="Kwon J.K."/>
            <person name="Lee H.Y."/>
            <person name="Koo N."/>
            <person name="Hong Y."/>
            <person name="Kim R.W."/>
            <person name="Kang W.H."/>
            <person name="Huh J.H."/>
            <person name="Kang B.C."/>
            <person name="Yang T.J."/>
            <person name="Lee Y.H."/>
            <person name="Bennetzen J.L."/>
            <person name="Choi D."/>
        </authorList>
    </citation>
    <scope>NUCLEOTIDE SEQUENCE [LARGE SCALE GENOMIC DNA]</scope>
    <source>
        <strain evidence="18">cv. CM334</strain>
    </source>
</reference>
<keyword evidence="5" id="KW-0963">Cytoplasm</keyword>
<dbReference type="Gramene" id="PHT67799">
    <property type="protein sequence ID" value="PHT67799"/>
    <property type="gene ID" value="T459_27286"/>
</dbReference>
<dbReference type="PANTHER" id="PTHR23155">
    <property type="entry name" value="DISEASE RESISTANCE PROTEIN RP"/>
    <property type="match status" value="1"/>
</dbReference>
<keyword evidence="13" id="KW-0472">Membrane</keyword>
<evidence type="ECO:0000313" key="18">
    <source>
        <dbReference type="Proteomes" id="UP000222542"/>
    </source>
</evidence>
<dbReference type="Pfam" id="PF23598">
    <property type="entry name" value="LRR_14"/>
    <property type="match status" value="1"/>
</dbReference>
<keyword evidence="11" id="KW-0067">ATP-binding</keyword>
<gene>
    <name evidence="17" type="ORF">T459_27286</name>
</gene>
<evidence type="ECO:0000259" key="14">
    <source>
        <dbReference type="Pfam" id="PF00931"/>
    </source>
</evidence>
<organism evidence="17 18">
    <name type="scientific">Capsicum annuum</name>
    <name type="common">Capsicum pepper</name>
    <dbReference type="NCBI Taxonomy" id="4072"/>
    <lineage>
        <taxon>Eukaryota</taxon>
        <taxon>Viridiplantae</taxon>
        <taxon>Streptophyta</taxon>
        <taxon>Embryophyta</taxon>
        <taxon>Tracheophyta</taxon>
        <taxon>Spermatophyta</taxon>
        <taxon>Magnoliopsida</taxon>
        <taxon>eudicotyledons</taxon>
        <taxon>Gunneridae</taxon>
        <taxon>Pentapetalae</taxon>
        <taxon>asterids</taxon>
        <taxon>lamiids</taxon>
        <taxon>Solanales</taxon>
        <taxon>Solanaceae</taxon>
        <taxon>Solanoideae</taxon>
        <taxon>Capsiceae</taxon>
        <taxon>Capsicum</taxon>
    </lineage>
</organism>
<evidence type="ECO:0000256" key="11">
    <source>
        <dbReference type="ARBA" id="ARBA00022840"/>
    </source>
</evidence>
<dbReference type="SUPFAM" id="SSF52540">
    <property type="entry name" value="P-loop containing nucleoside triphosphate hydrolases"/>
    <property type="match status" value="1"/>
</dbReference>
<dbReference type="FunFam" id="3.40.50.300:FF:001091">
    <property type="entry name" value="Probable disease resistance protein At1g61300"/>
    <property type="match status" value="1"/>
</dbReference>
<dbReference type="Pfam" id="PF00931">
    <property type="entry name" value="NB-ARC"/>
    <property type="match status" value="1"/>
</dbReference>
<dbReference type="PRINTS" id="PR00364">
    <property type="entry name" value="DISEASERSIST"/>
</dbReference>
<keyword evidence="18" id="KW-1185">Reference proteome</keyword>
<keyword evidence="8" id="KW-0677">Repeat</keyword>
<dbReference type="InterPro" id="IPR042197">
    <property type="entry name" value="Apaf_helical"/>
</dbReference>
<comment type="caution">
    <text evidence="17">The sequence shown here is derived from an EMBL/GenBank/DDBJ whole genome shotgun (WGS) entry which is preliminary data.</text>
</comment>
<dbReference type="InterPro" id="IPR058922">
    <property type="entry name" value="WHD_DRP"/>
</dbReference>
<dbReference type="AlphaFoldDB" id="A0A2G2YDN1"/>
<dbReference type="InterPro" id="IPR036388">
    <property type="entry name" value="WH-like_DNA-bd_sf"/>
</dbReference>
<dbReference type="Gene3D" id="1.10.8.430">
    <property type="entry name" value="Helical domain of apoptotic protease-activating factors"/>
    <property type="match status" value="1"/>
</dbReference>